<comment type="subcellular location">
    <subcellularLocation>
        <location evidence="1">Membrane</location>
        <topology evidence="1">Single-pass membrane protein</topology>
    </subcellularLocation>
</comment>
<evidence type="ECO:0000256" key="3">
    <source>
        <dbReference type="ARBA" id="ARBA00020552"/>
    </source>
</evidence>
<evidence type="ECO:0000256" key="6">
    <source>
        <dbReference type="ARBA" id="ARBA00025321"/>
    </source>
</evidence>
<evidence type="ECO:0000256" key="5">
    <source>
        <dbReference type="ARBA" id="ARBA00022734"/>
    </source>
</evidence>
<proteinExistence type="inferred from homology"/>
<keyword evidence="5" id="KW-0430">Lectin</keyword>
<keyword evidence="7" id="KW-0732">Signal</keyword>
<feature type="chain" id="PRO_5009190167" description="Lectin-like protein BA14k" evidence="7">
    <location>
        <begin position="27"/>
        <end position="161"/>
    </location>
</feature>
<comment type="function">
    <text evidence="6">Has immunoglobulin-binding and hemagglutination properties, and can bind to mannose. Essential for virulence. May be involved in LPS biosynthesis or polysaccharide transport.</text>
</comment>
<dbReference type="GO" id="GO:0016020">
    <property type="term" value="C:membrane"/>
    <property type="evidence" value="ECO:0007669"/>
    <property type="project" value="UniProtKB-SubCell"/>
</dbReference>
<dbReference type="AlphaFoldDB" id="A0A1E5XIL4"/>
<protein>
    <recommendedName>
        <fullName evidence="3">Lectin-like protein BA14k</fullName>
    </recommendedName>
</protein>
<keyword evidence="9" id="KW-1185">Reference proteome</keyword>
<gene>
    <name evidence="8" type="ORF">VW23_004735</name>
</gene>
<evidence type="ECO:0000313" key="8">
    <source>
        <dbReference type="EMBL" id="OEO28428.1"/>
    </source>
</evidence>
<reference evidence="8 9" key="1">
    <citation type="journal article" date="2015" name="Genome Announc.">
        <title>Genome Assemblies of Three Soil-Associated Devosia species: D. insulae, D. limi, and D. soli.</title>
        <authorList>
            <person name="Hassan Y.I."/>
            <person name="Lepp D."/>
            <person name="Zhou T."/>
        </authorList>
    </citation>
    <scope>NUCLEOTIDE SEQUENCE [LARGE SCALE GENOMIC DNA]</scope>
    <source>
        <strain evidence="8 9">DS-56</strain>
    </source>
</reference>
<dbReference type="Proteomes" id="UP000095463">
    <property type="component" value="Unassembled WGS sequence"/>
</dbReference>
<comment type="similarity">
    <text evidence="2">Belongs to the BA14k family.</text>
</comment>
<evidence type="ECO:0000256" key="7">
    <source>
        <dbReference type="SAM" id="SignalP"/>
    </source>
</evidence>
<dbReference type="InterPro" id="IPR012413">
    <property type="entry name" value="BA14K"/>
</dbReference>
<accession>A0A1E5XIL4</accession>
<dbReference type="GO" id="GO:0030246">
    <property type="term" value="F:carbohydrate binding"/>
    <property type="evidence" value="ECO:0007669"/>
    <property type="project" value="UniProtKB-KW"/>
</dbReference>
<name>A0A1E5XIL4_9HYPH</name>
<keyword evidence="4" id="KW-1003">Cell membrane</keyword>
<evidence type="ECO:0000256" key="4">
    <source>
        <dbReference type="ARBA" id="ARBA00022475"/>
    </source>
</evidence>
<organism evidence="8 9">
    <name type="scientific">Devosia insulae DS-56</name>
    <dbReference type="NCBI Taxonomy" id="1116389"/>
    <lineage>
        <taxon>Bacteria</taxon>
        <taxon>Pseudomonadati</taxon>
        <taxon>Pseudomonadota</taxon>
        <taxon>Alphaproteobacteria</taxon>
        <taxon>Hyphomicrobiales</taxon>
        <taxon>Devosiaceae</taxon>
        <taxon>Devosia</taxon>
    </lineage>
</organism>
<evidence type="ECO:0000313" key="9">
    <source>
        <dbReference type="Proteomes" id="UP000095463"/>
    </source>
</evidence>
<keyword evidence="4" id="KW-0472">Membrane</keyword>
<feature type="signal peptide" evidence="7">
    <location>
        <begin position="1"/>
        <end position="26"/>
    </location>
</feature>
<dbReference type="EMBL" id="LAJE02000377">
    <property type="protein sequence ID" value="OEO28428.1"/>
    <property type="molecule type" value="Genomic_DNA"/>
</dbReference>
<evidence type="ECO:0000256" key="1">
    <source>
        <dbReference type="ARBA" id="ARBA00004167"/>
    </source>
</evidence>
<evidence type="ECO:0000256" key="2">
    <source>
        <dbReference type="ARBA" id="ARBA00010270"/>
    </source>
</evidence>
<comment type="caution">
    <text evidence="8">The sequence shown here is derived from an EMBL/GenBank/DDBJ whole genome shotgun (WGS) entry which is preliminary data.</text>
</comment>
<dbReference type="Pfam" id="PF07886">
    <property type="entry name" value="BA14K"/>
    <property type="match status" value="1"/>
</dbReference>
<sequence>MRLLALAAPAAALASVMALSVGTANAQPSRSDFYEYACIDSKGQCYTDDATTNPLAEDVIGTYGGERFVNLYRPGDTGDRYVNAYPPGYGYGLPAPGLFGIALAEALAGYSDNNEDRFVNYGGDSLVIGDNVAACEARYRSYDPSTGMYLGYDGNYHPCRL</sequence>